<dbReference type="Gene3D" id="3.30.70.100">
    <property type="match status" value="1"/>
</dbReference>
<comment type="caution">
    <text evidence="1">The sequence shown here is derived from an EMBL/GenBank/DDBJ whole genome shotgun (WGS) entry which is preliminary data.</text>
</comment>
<dbReference type="SUPFAM" id="SSF54909">
    <property type="entry name" value="Dimeric alpha+beta barrel"/>
    <property type="match status" value="1"/>
</dbReference>
<gene>
    <name evidence="1" type="ORF">HMPREF0551_0446</name>
</gene>
<accession>E7RU27</accession>
<proteinExistence type="predicted"/>
<name>E7RU27_9BURK</name>
<dbReference type="Proteomes" id="UP000011021">
    <property type="component" value="Unassembled WGS sequence"/>
</dbReference>
<dbReference type="InterPro" id="IPR014910">
    <property type="entry name" value="YdhR"/>
</dbReference>
<sequence>MPCLLQFDFPFSGPWGDQMAGAMQELAQSIAQEPGLRWKIWTENEATGEAGGIYLFEDVASAQAYQKKHTERLRAFGITQVRARLFDVNEALTKIDRGPV</sequence>
<dbReference type="AlphaFoldDB" id="E7RU27"/>
<evidence type="ECO:0000313" key="1">
    <source>
        <dbReference type="EMBL" id="EFV96263.1"/>
    </source>
</evidence>
<dbReference type="PANTHER" id="PTHR39169:SF1">
    <property type="entry name" value="MONOOXYGENASE YDHR-RELATED"/>
    <property type="match status" value="1"/>
</dbReference>
<dbReference type="Pfam" id="PF08803">
    <property type="entry name" value="ydhR"/>
    <property type="match status" value="1"/>
</dbReference>
<keyword evidence="2" id="KW-1185">Reference proteome</keyword>
<dbReference type="PANTHER" id="PTHR39169">
    <property type="match status" value="1"/>
</dbReference>
<dbReference type="NCBIfam" id="NF008333">
    <property type="entry name" value="PRK11118.1"/>
    <property type="match status" value="1"/>
</dbReference>
<dbReference type="eggNOG" id="ENOG5032SAI">
    <property type="taxonomic scope" value="Bacteria"/>
</dbReference>
<dbReference type="RefSeq" id="WP_005672416.1">
    <property type="nucleotide sequence ID" value="NZ_CP146288.1"/>
</dbReference>
<reference evidence="1 2" key="1">
    <citation type="submission" date="2010-12" db="EMBL/GenBank/DDBJ databases">
        <authorList>
            <person name="Muzny D."/>
            <person name="Qin X."/>
            <person name="Deng J."/>
            <person name="Jiang H."/>
            <person name="Liu Y."/>
            <person name="Qu J."/>
            <person name="Song X.-Z."/>
            <person name="Zhang L."/>
            <person name="Thornton R."/>
            <person name="Coyle M."/>
            <person name="Francisco L."/>
            <person name="Jackson L."/>
            <person name="Javaid M."/>
            <person name="Korchina V."/>
            <person name="Kovar C."/>
            <person name="Mata R."/>
            <person name="Mathew T."/>
            <person name="Ngo R."/>
            <person name="Nguyen L."/>
            <person name="Nguyen N."/>
            <person name="Okwuonu G."/>
            <person name="Ongeri F."/>
            <person name="Pham C."/>
            <person name="Simmons D."/>
            <person name="Wilczek-Boney K."/>
            <person name="Hale W."/>
            <person name="Jakkamsetti A."/>
            <person name="Pham P."/>
            <person name="Ruth R."/>
            <person name="San Lucas F."/>
            <person name="Warren J."/>
            <person name="Zhang J."/>
            <person name="Zhao Z."/>
            <person name="Zhou C."/>
            <person name="Zhu D."/>
            <person name="Lee S."/>
            <person name="Bess C."/>
            <person name="Blankenburg K."/>
            <person name="Forbes L."/>
            <person name="Fu Q."/>
            <person name="Gubbala S."/>
            <person name="Hirani K."/>
            <person name="Jayaseelan J.C."/>
            <person name="Lara F."/>
            <person name="Munidasa M."/>
            <person name="Palculict T."/>
            <person name="Patil S."/>
            <person name="Pu L.-L."/>
            <person name="Saada N."/>
            <person name="Tang L."/>
            <person name="Weissenberger G."/>
            <person name="Zhu Y."/>
            <person name="Hemphill L."/>
            <person name="Shang Y."/>
            <person name="Youmans B."/>
            <person name="Ayvaz T."/>
            <person name="Ross M."/>
            <person name="Santibanez J."/>
            <person name="Aqrawi P."/>
            <person name="Gross S."/>
            <person name="Joshi V."/>
            <person name="Fowler G."/>
            <person name="Nazareth L."/>
            <person name="Reid J."/>
            <person name="Worley K."/>
            <person name="Petrosino J."/>
            <person name="Highlander S."/>
            <person name="Gibbs R."/>
        </authorList>
    </citation>
    <scope>NUCLEOTIDE SEQUENCE [LARGE SCALE GENOMIC DNA]</scope>
    <source>
        <strain evidence="1 2">ATCC 51599</strain>
    </source>
</reference>
<dbReference type="EMBL" id="AEQP01000001">
    <property type="protein sequence ID" value="EFV96263.1"/>
    <property type="molecule type" value="Genomic_DNA"/>
</dbReference>
<protein>
    <submittedName>
        <fullName evidence="1">Putative mono-oxygenase ydhR</fullName>
    </submittedName>
</protein>
<evidence type="ECO:0000313" key="2">
    <source>
        <dbReference type="Proteomes" id="UP000011021"/>
    </source>
</evidence>
<dbReference type="InterPro" id="IPR011008">
    <property type="entry name" value="Dimeric_a/b-barrel"/>
</dbReference>
<dbReference type="HOGENOM" id="CLU_179942_0_0_4"/>
<organism evidence="1 2">
    <name type="scientific">Lautropia mirabilis ATCC 51599</name>
    <dbReference type="NCBI Taxonomy" id="887898"/>
    <lineage>
        <taxon>Bacteria</taxon>
        <taxon>Pseudomonadati</taxon>
        <taxon>Pseudomonadota</taxon>
        <taxon>Betaproteobacteria</taxon>
        <taxon>Burkholderiales</taxon>
        <taxon>Burkholderiaceae</taxon>
        <taxon>Lautropia</taxon>
    </lineage>
</organism>